<dbReference type="AlphaFoldDB" id="A0A8J2XM60"/>
<dbReference type="PANTHER" id="PTHR30461">
    <property type="entry name" value="DNA-INVERTASE FROM LAMBDOID PROPHAGE"/>
    <property type="match status" value="1"/>
</dbReference>
<feature type="region of interest" description="Disordered" evidence="4">
    <location>
        <begin position="487"/>
        <end position="506"/>
    </location>
</feature>
<feature type="coiled-coil region" evidence="3">
    <location>
        <begin position="254"/>
        <end position="309"/>
    </location>
</feature>
<dbReference type="Pfam" id="PF07508">
    <property type="entry name" value="Recombinase"/>
    <property type="match status" value="1"/>
</dbReference>
<dbReference type="Gene3D" id="3.90.1750.20">
    <property type="entry name" value="Putative Large Serine Recombinase, Chain B, Domain 2"/>
    <property type="match status" value="1"/>
</dbReference>
<feature type="domain" description="Recombinase" evidence="5">
    <location>
        <begin position="40"/>
        <end position="159"/>
    </location>
</feature>
<dbReference type="PROSITE" id="PS51737">
    <property type="entry name" value="RECOMBINASE_DNA_BIND"/>
    <property type="match status" value="1"/>
</dbReference>
<evidence type="ECO:0000313" key="7">
    <source>
        <dbReference type="Proteomes" id="UP000616114"/>
    </source>
</evidence>
<evidence type="ECO:0000259" key="5">
    <source>
        <dbReference type="PROSITE" id="PS51737"/>
    </source>
</evidence>
<dbReference type="InterPro" id="IPR025827">
    <property type="entry name" value="Zn_ribbon_recom_dom"/>
</dbReference>
<feature type="region of interest" description="Disordered" evidence="4">
    <location>
        <begin position="388"/>
        <end position="410"/>
    </location>
</feature>
<dbReference type="PANTHER" id="PTHR30461:SF2">
    <property type="entry name" value="SERINE RECOMBINASE PINE-RELATED"/>
    <property type="match status" value="1"/>
</dbReference>
<keyword evidence="3" id="KW-0175">Coiled coil</keyword>
<dbReference type="GO" id="GO:0003677">
    <property type="term" value="F:DNA binding"/>
    <property type="evidence" value="ECO:0007669"/>
    <property type="project" value="UniProtKB-KW"/>
</dbReference>
<keyword evidence="7" id="KW-1185">Reference proteome</keyword>
<evidence type="ECO:0000256" key="3">
    <source>
        <dbReference type="SAM" id="Coils"/>
    </source>
</evidence>
<sequence>MLLHGIMSTIAEFYSRNLATEVIKGMTQKVASGGTPSRAPVGYLNTRSRDDLGREIRTVEIDPVRGPLVQWAFQAYASGNWTLSQLHDELTDRGLTTLPTPKRPAKPISQSSIHRMLGNPYYKGDVIWRGTRYEGKHPRLVEPEVWYQVQNILTAHNTAGDRTQAHDHYLKSTVYCGQCGSRLVITNAKNAQGAIYPYFVCAGRARKRTDCTRSAILVTTVERLILDFYQRIEIPADLREDLHGMLTQDFDDLLARTEAELEELASRKRELEEQQAKLLRAHLAEAVPLDLLKREQDRLQVELTAVNSRLEDHHSDYADARAHLEDSLGLLGEVSTVYTRGDDQVRRLCNQAFFTKLYIDEDGEVQADIARPYNMLLDPAVHTQARQWGNDPDSYVGPAQTSDAKNSRATSSNLTHWVGLMEPCGNRRRRIEKLVFAWNQAILGGIEPACEQGEPLIRDSTEATRRPRTPLTEAEVDAMRTARANGVSVPAREALRDSSRGGVGEDSPAVTAAAARHAASVAGSVVVTRT</sequence>
<dbReference type="Proteomes" id="UP000616114">
    <property type="component" value="Unassembled WGS sequence"/>
</dbReference>
<dbReference type="EMBL" id="BMFY01000032">
    <property type="protein sequence ID" value="GGA29089.1"/>
    <property type="molecule type" value="Genomic_DNA"/>
</dbReference>
<comment type="caution">
    <text evidence="6">The sequence shown here is derived from an EMBL/GenBank/DDBJ whole genome shotgun (WGS) entry which is preliminary data.</text>
</comment>
<accession>A0A8J2XM60</accession>
<keyword evidence="2" id="KW-0233">DNA recombination</keyword>
<feature type="compositionally biased region" description="Polar residues" evidence="4">
    <location>
        <begin position="399"/>
        <end position="410"/>
    </location>
</feature>
<dbReference type="InterPro" id="IPR050639">
    <property type="entry name" value="SSR_resolvase"/>
</dbReference>
<evidence type="ECO:0000256" key="4">
    <source>
        <dbReference type="SAM" id="MobiDB-lite"/>
    </source>
</evidence>
<reference evidence="6" key="2">
    <citation type="submission" date="2020-09" db="EMBL/GenBank/DDBJ databases">
        <authorList>
            <person name="Sun Q."/>
            <person name="Zhou Y."/>
        </authorList>
    </citation>
    <scope>NUCLEOTIDE SEQUENCE</scope>
    <source>
        <strain evidence="6">CGMCC 1.12785</strain>
    </source>
</reference>
<evidence type="ECO:0000256" key="1">
    <source>
        <dbReference type="ARBA" id="ARBA00023125"/>
    </source>
</evidence>
<proteinExistence type="predicted"/>
<evidence type="ECO:0000256" key="2">
    <source>
        <dbReference type="ARBA" id="ARBA00023172"/>
    </source>
</evidence>
<keyword evidence="1" id="KW-0238">DNA-binding</keyword>
<reference evidence="6" key="1">
    <citation type="journal article" date="2014" name="Int. J. Syst. Evol. Microbiol.">
        <title>Complete genome sequence of Corynebacterium casei LMG S-19264T (=DSM 44701T), isolated from a smear-ripened cheese.</title>
        <authorList>
            <consortium name="US DOE Joint Genome Institute (JGI-PGF)"/>
            <person name="Walter F."/>
            <person name="Albersmeier A."/>
            <person name="Kalinowski J."/>
            <person name="Ruckert C."/>
        </authorList>
    </citation>
    <scope>NUCLEOTIDE SEQUENCE</scope>
    <source>
        <strain evidence="6">CGMCC 1.12785</strain>
    </source>
</reference>
<organism evidence="6 7">
    <name type="scientific">Sediminivirga luteola</name>
    <dbReference type="NCBI Taxonomy" id="1774748"/>
    <lineage>
        <taxon>Bacteria</taxon>
        <taxon>Bacillati</taxon>
        <taxon>Actinomycetota</taxon>
        <taxon>Actinomycetes</taxon>
        <taxon>Micrococcales</taxon>
        <taxon>Brevibacteriaceae</taxon>
        <taxon>Sediminivirga</taxon>
    </lineage>
</organism>
<dbReference type="Pfam" id="PF13408">
    <property type="entry name" value="Zn_ribbon_recom"/>
    <property type="match status" value="1"/>
</dbReference>
<dbReference type="InterPro" id="IPR038109">
    <property type="entry name" value="DNA_bind_recomb_sf"/>
</dbReference>
<dbReference type="GO" id="GO:0000150">
    <property type="term" value="F:DNA strand exchange activity"/>
    <property type="evidence" value="ECO:0007669"/>
    <property type="project" value="InterPro"/>
</dbReference>
<evidence type="ECO:0000313" key="6">
    <source>
        <dbReference type="EMBL" id="GGA29089.1"/>
    </source>
</evidence>
<dbReference type="InterPro" id="IPR011109">
    <property type="entry name" value="DNA_bind_recombinase_dom"/>
</dbReference>
<protein>
    <recommendedName>
        <fullName evidence="5">Recombinase domain-containing protein</fullName>
    </recommendedName>
</protein>
<name>A0A8J2XM60_9MICO</name>
<gene>
    <name evidence="6" type="ORF">GCM10011333_34630</name>
</gene>